<sequence>MQFAFDAQSVLLGGLAGALLGAILVGMIVRLYAARAEAEAAAIHAELATRLDVAERIEGDLREEVEARDHQIARLNGELSAARERQAELSTTLARERASAAEKLALLERAQATLSDSFKALSAEALRSNNQSFLDLAKETLTTFQEQARGDLEKRQTAIADIVAPVRQSLERMDGQIQEMERSRAGAYEGLKQQVLSLVETQSQLRAETGNLVRALRSPVARGRWGEIQLRRVCEMAGMLDHCDFAEQMSVEAAGGRLRPDLVVKLPGGKTIVVDAKTPLEGYLDGVQAADDGARRDGLSRHARHVREHMKQLGTKAYWDQFADSPEFVVLFLPGENFFSAALEHDPALIEAGIDHRVILATPTTLIALLRAVAYGWRQERLTDSAREISALGAELYKRLHDLGGHMERLGGQLEKAVGSYNGAVGSLESRVLVTARRFRDLHATPDSAEEIPLLEPLDHAPRPLQAPELRAADPRTTELRTTELRAAELRAAARA</sequence>
<organism evidence="7 9">
    <name type="scientific">Azospirillum argentinense</name>
    <dbReference type="NCBI Taxonomy" id="2970906"/>
    <lineage>
        <taxon>Bacteria</taxon>
        <taxon>Pseudomonadati</taxon>
        <taxon>Pseudomonadota</taxon>
        <taxon>Alphaproteobacteria</taxon>
        <taxon>Rhodospirillales</taxon>
        <taxon>Azospirillaceae</taxon>
        <taxon>Azospirillum</taxon>
    </lineage>
</organism>
<evidence type="ECO:0000313" key="10">
    <source>
        <dbReference type="Proteomes" id="UP000236268"/>
    </source>
</evidence>
<reference evidence="8 10" key="2">
    <citation type="submission" date="2018-01" db="EMBL/GenBank/DDBJ databases">
        <title>Whole genome sequence of Azospirillum brasilense REC3 isolated from strawberry roots.</title>
        <authorList>
            <person name="Fontana C.A."/>
            <person name="Salazar S.M."/>
            <person name="Bassi D."/>
            <person name="Puglisi E."/>
            <person name="Lovaisa N.C."/>
            <person name="Toffoli L.M."/>
            <person name="Pedraza R."/>
            <person name="Cocconcelli P.S."/>
        </authorList>
    </citation>
    <scope>NUCLEOTIDE SEQUENCE [LARGE SCALE GENOMIC DNA]</scope>
    <source>
        <strain evidence="8 10">REC3</strain>
    </source>
</reference>
<dbReference type="InterPro" id="IPR003798">
    <property type="entry name" value="DNA_recombination_RmuC"/>
</dbReference>
<feature type="region of interest" description="Disordered" evidence="6">
    <location>
        <begin position="450"/>
        <end position="480"/>
    </location>
</feature>
<evidence type="ECO:0000256" key="2">
    <source>
        <dbReference type="ARBA" id="ARBA00009840"/>
    </source>
</evidence>
<dbReference type="GO" id="GO:0006310">
    <property type="term" value="P:DNA recombination"/>
    <property type="evidence" value="ECO:0007669"/>
    <property type="project" value="UniProtKB-KW"/>
</dbReference>
<evidence type="ECO:0000256" key="4">
    <source>
        <dbReference type="ARBA" id="ARBA00023054"/>
    </source>
</evidence>
<name>A0A060D9J2_9PROT</name>
<evidence type="ECO:0000256" key="6">
    <source>
        <dbReference type="SAM" id="MobiDB-lite"/>
    </source>
</evidence>
<evidence type="ECO:0000256" key="1">
    <source>
        <dbReference type="ARBA" id="ARBA00003416"/>
    </source>
</evidence>
<dbReference type="PANTHER" id="PTHR30563:SF0">
    <property type="entry name" value="DNA RECOMBINATION PROTEIN RMUC"/>
    <property type="match status" value="1"/>
</dbReference>
<dbReference type="Proteomes" id="UP000236268">
    <property type="component" value="Unassembled WGS sequence"/>
</dbReference>
<evidence type="ECO:0000313" key="9">
    <source>
        <dbReference type="Proteomes" id="UP000027186"/>
    </source>
</evidence>
<evidence type="ECO:0000313" key="7">
    <source>
        <dbReference type="EMBL" id="AIB10751.1"/>
    </source>
</evidence>
<dbReference type="RefSeq" id="WP_038526081.1">
    <property type="nucleotide sequence ID" value="NZ_CP007793.1"/>
</dbReference>
<gene>
    <name evidence="7" type="ORF">ABAZ39_01690</name>
    <name evidence="8" type="ORF">C1S70_10255</name>
</gene>
<keyword evidence="5" id="KW-0233">DNA recombination</keyword>
<comment type="similarity">
    <text evidence="2">Belongs to the RmuC family.</text>
</comment>
<reference evidence="7 9" key="1">
    <citation type="journal article" date="2014" name="Genome Announc.">
        <title>Complete Genome Sequence of the Model Rhizosphere Strain Azospirillum brasilense Az39, Successfully Applied in Agriculture.</title>
        <authorList>
            <person name="Rivera D."/>
            <person name="Revale S."/>
            <person name="Molina R."/>
            <person name="Gualpa J."/>
            <person name="Puente M."/>
            <person name="Maroniche G."/>
            <person name="Paris G."/>
            <person name="Baker D."/>
            <person name="Clavijo B."/>
            <person name="McLay K."/>
            <person name="Spaepen S."/>
            <person name="Perticari A."/>
            <person name="Vazquez M."/>
            <person name="Wisniewski-Dye F."/>
            <person name="Watkins C."/>
            <person name="Martinez-Abarca F."/>
            <person name="Vanderleyden J."/>
            <person name="Cassan F."/>
        </authorList>
    </citation>
    <scope>NUCLEOTIDE SEQUENCE [LARGE SCALE GENOMIC DNA]</scope>
    <source>
        <strain evidence="7 9">Az39</strain>
    </source>
</reference>
<dbReference type="OrthoDB" id="370725at2"/>
<evidence type="ECO:0000256" key="5">
    <source>
        <dbReference type="ARBA" id="ARBA00023172"/>
    </source>
</evidence>
<proteinExistence type="inferred from homology"/>
<keyword evidence="4" id="KW-0175">Coiled coil</keyword>
<dbReference type="Proteomes" id="UP000027186">
    <property type="component" value="Chromosome"/>
</dbReference>
<dbReference type="AlphaFoldDB" id="A0A060D9J2"/>
<dbReference type="KEGG" id="abq:ABAZ39_01690"/>
<evidence type="ECO:0000256" key="3">
    <source>
        <dbReference type="ARBA" id="ARBA00021840"/>
    </source>
</evidence>
<accession>A0A060D9J2</accession>
<feature type="compositionally biased region" description="Basic and acidic residues" evidence="6">
    <location>
        <begin position="471"/>
        <end position="480"/>
    </location>
</feature>
<dbReference type="EMBL" id="POWG01000009">
    <property type="protein sequence ID" value="PNQ98857.1"/>
    <property type="molecule type" value="Genomic_DNA"/>
</dbReference>
<dbReference type="EMBL" id="CP007793">
    <property type="protein sequence ID" value="AIB10751.1"/>
    <property type="molecule type" value="Genomic_DNA"/>
</dbReference>
<evidence type="ECO:0000313" key="8">
    <source>
        <dbReference type="EMBL" id="PNQ98857.1"/>
    </source>
</evidence>
<dbReference type="PANTHER" id="PTHR30563">
    <property type="entry name" value="DNA RECOMBINATION PROTEIN RMUC"/>
    <property type="match status" value="1"/>
</dbReference>
<protein>
    <recommendedName>
        <fullName evidence="3">DNA recombination protein RmuC homolog</fullName>
    </recommendedName>
</protein>
<comment type="function">
    <text evidence="1">Involved in DNA recombination.</text>
</comment>
<accession>A0A2K1G268</accession>
<dbReference type="Pfam" id="PF02646">
    <property type="entry name" value="RmuC"/>
    <property type="match status" value="1"/>
</dbReference>